<evidence type="ECO:0000256" key="2">
    <source>
        <dbReference type="SAM" id="Phobius"/>
    </source>
</evidence>
<dbReference type="Gene3D" id="2.60.40.10">
    <property type="entry name" value="Immunoglobulins"/>
    <property type="match status" value="2"/>
</dbReference>
<evidence type="ECO:0000313" key="4">
    <source>
        <dbReference type="EMBL" id="SDM49287.1"/>
    </source>
</evidence>
<proteinExistence type="predicted"/>
<keyword evidence="2" id="KW-1133">Transmembrane helix</keyword>
<feature type="domain" description="Water stress and hypersensitive response" evidence="3">
    <location>
        <begin position="202"/>
        <end position="320"/>
    </location>
</feature>
<feature type="region of interest" description="Disordered" evidence="1">
    <location>
        <begin position="329"/>
        <end position="395"/>
    </location>
</feature>
<dbReference type="SUPFAM" id="SSF117070">
    <property type="entry name" value="LEA14-like"/>
    <property type="match status" value="2"/>
</dbReference>
<protein>
    <submittedName>
        <fullName evidence="4">LEA14-like dessication related protein</fullName>
    </submittedName>
</protein>
<evidence type="ECO:0000313" key="5">
    <source>
        <dbReference type="Proteomes" id="UP000199370"/>
    </source>
</evidence>
<accession>A0A1G9TNG5</accession>
<feature type="compositionally biased region" description="Gly residues" evidence="1">
    <location>
        <begin position="366"/>
        <end position="377"/>
    </location>
</feature>
<dbReference type="InterPro" id="IPR013990">
    <property type="entry name" value="WHy-dom"/>
</dbReference>
<dbReference type="OrthoDB" id="105458at2157"/>
<feature type="compositionally biased region" description="Low complexity" evidence="1">
    <location>
        <begin position="343"/>
        <end position="357"/>
    </location>
</feature>
<keyword evidence="2" id="KW-0812">Transmembrane</keyword>
<reference evidence="4 5" key="1">
    <citation type="submission" date="2016-10" db="EMBL/GenBank/DDBJ databases">
        <authorList>
            <person name="de Groot N.N."/>
        </authorList>
    </citation>
    <scope>NUCLEOTIDE SEQUENCE [LARGE SCALE GENOMIC DNA]</scope>
    <source>
        <strain evidence="5">EB21,IBRC-M 10013,KCTC 4048</strain>
    </source>
</reference>
<dbReference type="GO" id="GO:0009269">
    <property type="term" value="P:response to desiccation"/>
    <property type="evidence" value="ECO:0007669"/>
    <property type="project" value="InterPro"/>
</dbReference>
<dbReference type="STRING" id="996166.SAMN05192554_10335"/>
<name>A0A1G9TNG5_9EURY</name>
<sequence length="395" mass="41774">MTDGTDTGDGSTSGGLASVKGVLFGSELRIGAALVVGLVGVVVAAYLLGFLGVPSVTGVENRFGETNESTTVIETELGVENPNPVGTGFLDVSAEYEVAMNNVTMATGQRSGIDAAPGQSTVTTRSYLQNERIPQWWASHIRRGERTDVRIDASIRSGLVGRSVAVPQQRTIDTDLLSSFNSTETREVNANRPLVDDPVLYVNRTAGRWGEVTNESTPIVLDFYVYNPKSYAIPISQIEYAVNMNDITVGEGTNTREYVLAPGEVTRVRTVTTIDNPNLDEWWVSHLQRDQVTDLRIDFSVTTEIGGTSVQIPMDRFTYTETIETDIFGTKNATDNDGGNGTDGSATDGGTSGSGDETTTDDGSGGDDGTTSGGGTTTDGDGILGARASDAARLA</sequence>
<evidence type="ECO:0000259" key="3">
    <source>
        <dbReference type="SMART" id="SM00769"/>
    </source>
</evidence>
<feature type="transmembrane region" description="Helical" evidence="2">
    <location>
        <begin position="30"/>
        <end position="53"/>
    </location>
</feature>
<evidence type="ECO:0000256" key="1">
    <source>
        <dbReference type="SAM" id="MobiDB-lite"/>
    </source>
</evidence>
<dbReference type="Proteomes" id="UP000199370">
    <property type="component" value="Unassembled WGS sequence"/>
</dbReference>
<dbReference type="Pfam" id="PF03168">
    <property type="entry name" value="LEA_2"/>
    <property type="match status" value="2"/>
</dbReference>
<dbReference type="InterPro" id="IPR004864">
    <property type="entry name" value="LEA_2"/>
</dbReference>
<keyword evidence="2" id="KW-0472">Membrane</keyword>
<dbReference type="AlphaFoldDB" id="A0A1G9TNG5"/>
<dbReference type="RefSeq" id="WP_089731549.1">
    <property type="nucleotide sequence ID" value="NZ_FNIA01000003.1"/>
</dbReference>
<dbReference type="SMART" id="SM00769">
    <property type="entry name" value="WHy"/>
    <property type="match status" value="2"/>
</dbReference>
<dbReference type="InterPro" id="IPR013783">
    <property type="entry name" value="Ig-like_fold"/>
</dbReference>
<keyword evidence="5" id="KW-1185">Reference proteome</keyword>
<organism evidence="4 5">
    <name type="scientific">Haloarchaeobius iranensis</name>
    <dbReference type="NCBI Taxonomy" id="996166"/>
    <lineage>
        <taxon>Archaea</taxon>
        <taxon>Methanobacteriati</taxon>
        <taxon>Methanobacteriota</taxon>
        <taxon>Stenosarchaea group</taxon>
        <taxon>Halobacteria</taxon>
        <taxon>Halobacteriales</taxon>
        <taxon>Halorubellaceae</taxon>
        <taxon>Haloarchaeobius</taxon>
    </lineage>
</organism>
<feature type="domain" description="Water stress and hypersensitive response" evidence="3">
    <location>
        <begin position="56"/>
        <end position="174"/>
    </location>
</feature>
<gene>
    <name evidence="4" type="ORF">SAMN05192554_10335</name>
</gene>
<dbReference type="EMBL" id="FNIA01000003">
    <property type="protein sequence ID" value="SDM49287.1"/>
    <property type="molecule type" value="Genomic_DNA"/>
</dbReference>